<evidence type="ECO:0000313" key="1">
    <source>
        <dbReference type="EMBL" id="JAD61991.1"/>
    </source>
</evidence>
<dbReference type="AlphaFoldDB" id="A0A0A9BF74"/>
<dbReference type="EMBL" id="GBRH01235904">
    <property type="protein sequence ID" value="JAD61991.1"/>
    <property type="molecule type" value="Transcribed_RNA"/>
</dbReference>
<accession>A0A0A9BF74</accession>
<proteinExistence type="predicted"/>
<organism evidence="1">
    <name type="scientific">Arundo donax</name>
    <name type="common">Giant reed</name>
    <name type="synonym">Donax arundinaceus</name>
    <dbReference type="NCBI Taxonomy" id="35708"/>
    <lineage>
        <taxon>Eukaryota</taxon>
        <taxon>Viridiplantae</taxon>
        <taxon>Streptophyta</taxon>
        <taxon>Embryophyta</taxon>
        <taxon>Tracheophyta</taxon>
        <taxon>Spermatophyta</taxon>
        <taxon>Magnoliopsida</taxon>
        <taxon>Liliopsida</taxon>
        <taxon>Poales</taxon>
        <taxon>Poaceae</taxon>
        <taxon>PACMAD clade</taxon>
        <taxon>Arundinoideae</taxon>
        <taxon>Arundineae</taxon>
        <taxon>Arundo</taxon>
    </lineage>
</organism>
<reference evidence="1" key="2">
    <citation type="journal article" date="2015" name="Data Brief">
        <title>Shoot transcriptome of the giant reed, Arundo donax.</title>
        <authorList>
            <person name="Barrero R.A."/>
            <person name="Guerrero F.D."/>
            <person name="Moolhuijzen P."/>
            <person name="Goolsby J.A."/>
            <person name="Tidwell J."/>
            <person name="Bellgard S.E."/>
            <person name="Bellgard M.I."/>
        </authorList>
    </citation>
    <scope>NUCLEOTIDE SEQUENCE</scope>
    <source>
        <tissue evidence="1">Shoot tissue taken approximately 20 cm above the soil surface</tissue>
    </source>
</reference>
<name>A0A0A9BF74_ARUDO</name>
<protein>
    <submittedName>
        <fullName evidence="1">Uncharacterized protein</fullName>
    </submittedName>
</protein>
<reference evidence="1" key="1">
    <citation type="submission" date="2014-09" db="EMBL/GenBank/DDBJ databases">
        <authorList>
            <person name="Magalhaes I.L.F."/>
            <person name="Oliveira U."/>
            <person name="Santos F.R."/>
            <person name="Vidigal T.H.D.A."/>
            <person name="Brescovit A.D."/>
            <person name="Santos A.J."/>
        </authorList>
    </citation>
    <scope>NUCLEOTIDE SEQUENCE</scope>
    <source>
        <tissue evidence="1">Shoot tissue taken approximately 20 cm above the soil surface</tissue>
    </source>
</reference>
<sequence length="19" mass="2439">MTFWIRSLYWDMDNREMGS</sequence>